<evidence type="ECO:0000313" key="2">
    <source>
        <dbReference type="EMBL" id="AUO18199.1"/>
    </source>
</evidence>
<dbReference type="AlphaFoldDB" id="A0A2K9P027"/>
<dbReference type="KEGG" id="mpec:B9O19_00012"/>
<proteinExistence type="predicted"/>
<dbReference type="RefSeq" id="WP_102364558.1">
    <property type="nucleotide sequence ID" value="NZ_CP020991.1"/>
</dbReference>
<evidence type="ECO:0000313" key="3">
    <source>
        <dbReference type="Proteomes" id="UP000235589"/>
    </source>
</evidence>
<protein>
    <submittedName>
        <fullName evidence="2">Phage capsid and scaffold</fullName>
    </submittedName>
</protein>
<feature type="region of interest" description="Disordered" evidence="1">
    <location>
        <begin position="1"/>
        <end position="45"/>
    </location>
</feature>
<sequence>MAENAKQTGGAMVTPQTGQNVADLATPTGPTAPAAGTAVNAGGTDDVQSKIDEALKAARKKWDAELETRLSEAISESERLAKLNADERAEAERQKEQEKFEKERAKYEREKLEFETGKSLMDKGLSPQFASFLAQDNAETTKANIDAFEKAFNEEVQAAVVDKLKGTVPKAGTDKAAAITQEAFNKMSYAERVKLYNEDKETYEKLTGGNQ</sequence>
<keyword evidence="3" id="KW-1185">Reference proteome</keyword>
<feature type="region of interest" description="Disordered" evidence="1">
    <location>
        <begin position="84"/>
        <end position="104"/>
    </location>
</feature>
<reference evidence="2 3" key="1">
    <citation type="submission" date="2017-04" db="EMBL/GenBank/DDBJ databases">
        <title>Monoglobus pectinilyticus 14 draft genome.</title>
        <authorList>
            <person name="Kim C."/>
            <person name="Rosendale D.I."/>
            <person name="Kelly W.J."/>
            <person name="Tannock G.W."/>
            <person name="Patchett M.L."/>
            <person name="Jordens J.Z."/>
        </authorList>
    </citation>
    <scope>NUCLEOTIDE SEQUENCE [LARGE SCALE GENOMIC DNA]</scope>
    <source>
        <strain evidence="2 3">14</strain>
    </source>
</reference>
<evidence type="ECO:0000256" key="1">
    <source>
        <dbReference type="SAM" id="MobiDB-lite"/>
    </source>
</evidence>
<dbReference type="InterPro" id="IPR025580">
    <property type="entry name" value="Gp46"/>
</dbReference>
<dbReference type="GeneID" id="98061446"/>
<organism evidence="2 3">
    <name type="scientific">Monoglobus pectinilyticus</name>
    <dbReference type="NCBI Taxonomy" id="1981510"/>
    <lineage>
        <taxon>Bacteria</taxon>
        <taxon>Bacillati</taxon>
        <taxon>Bacillota</taxon>
        <taxon>Clostridia</taxon>
        <taxon>Monoglobales</taxon>
        <taxon>Monoglobaceae</taxon>
        <taxon>Monoglobus</taxon>
    </lineage>
</organism>
<dbReference type="EMBL" id="CP020991">
    <property type="protein sequence ID" value="AUO18199.1"/>
    <property type="molecule type" value="Genomic_DNA"/>
</dbReference>
<dbReference type="Proteomes" id="UP000235589">
    <property type="component" value="Chromosome"/>
</dbReference>
<accession>A0A2K9P027</accession>
<dbReference type="Pfam" id="PF14265">
    <property type="entry name" value="DUF4355"/>
    <property type="match status" value="1"/>
</dbReference>
<name>A0A2K9P027_9FIRM</name>
<dbReference type="OrthoDB" id="1912910at2"/>
<gene>
    <name evidence="2" type="ORF">B9O19_00012</name>
</gene>
<feature type="compositionally biased region" description="Low complexity" evidence="1">
    <location>
        <begin position="25"/>
        <end position="44"/>
    </location>
</feature>